<feature type="domain" description="MacB-like periplasmic core" evidence="8">
    <location>
        <begin position="2"/>
        <end position="220"/>
    </location>
</feature>
<dbReference type="RefSeq" id="WP_215240338.1">
    <property type="nucleotide sequence ID" value="NZ_CAJRAF010000002.1"/>
</dbReference>
<feature type="transmembrane region" description="Helical" evidence="6">
    <location>
        <begin position="739"/>
        <end position="759"/>
    </location>
</feature>
<dbReference type="InterPro" id="IPR050250">
    <property type="entry name" value="Macrolide_Exporter_MacB"/>
</dbReference>
<keyword evidence="3 6" id="KW-0812">Transmembrane</keyword>
<feature type="transmembrane region" description="Helical" evidence="6">
    <location>
        <begin position="653"/>
        <end position="677"/>
    </location>
</feature>
<evidence type="ECO:0000259" key="8">
    <source>
        <dbReference type="Pfam" id="PF12704"/>
    </source>
</evidence>
<keyword evidence="4 6" id="KW-1133">Transmembrane helix</keyword>
<sequence length="776" mass="87328">MVINITGLSLAIAFCVLIALFVNSEYDYDQFHKSKNELYRLVVDVDQKGAGLRKIGYTNNIQGREFQEALPEIKGVVRFFSSNSAVRHGQTIQNENILYADSNFFAVFTFPLLLGSPTEVLKHVNNVVITEEVARRYFGKTDVVGELFEIFRGDHFDSFIISGIAKIPPKNSSIKFGIVLPYQSNKEFAGDNQWTGFYLNTFVMIDSAAHLPQLEQKINHLFSAKAKGELSMIRENAKVDLKIRFRLQHLLDLHLAREYAEDKNGLEDSSNVLYSSILITIALFILAIASINFINLTLSQAITRSKEVGIRKVVGSNRIAIIFQFLSESFFLCVVSFVIALLLSALMLPSLNWMANKHIDLSDFLGARMSIAFLALLFGTCLISGWYPAFVMSVPGPMKALSISNQLKRRFGLSLVVVQFYVATSLLLSAVVVFLQFNFIENLKLGYNDENVMVIINAMPTSVDDIRLFKTKLTRNTGILNACAQVDEKVEKVLVNHIEIDCESISTDEDYLNTLNIPLQSGRNFLKSFSTDSTTGIIVNETFVKRAQLGNSALGSVVEFIWNNSRMKIIGVVKDYHTGSAEQEIKPLVLKMYPNERYPTGIVKVKLSGLKEPLSQIILTEFKEAFPYQPFQYSFLKAINAKYLEANRNWKRIITIATGAVIFICLIGLFGLCMISAQSRTKEIAIRKIAGSSDWQIVQMLSKRYVGQILLATFLAIPTVFYLEGKWLANFAFRVDISIWKYFLSCAAILVIGFLPIFYHSLKATKKNPVDSLRTE</sequence>
<accession>A0A916N5U0</accession>
<dbReference type="InterPro" id="IPR025857">
    <property type="entry name" value="MacB_PCD"/>
</dbReference>
<evidence type="ECO:0000313" key="10">
    <source>
        <dbReference type="Proteomes" id="UP000680038"/>
    </source>
</evidence>
<keyword evidence="10" id="KW-1185">Reference proteome</keyword>
<feature type="domain" description="ABC3 transporter permease C-terminal" evidence="7">
    <location>
        <begin position="280"/>
        <end position="390"/>
    </location>
</feature>
<dbReference type="Proteomes" id="UP000680038">
    <property type="component" value="Unassembled WGS sequence"/>
</dbReference>
<gene>
    <name evidence="9" type="ORF">DYBT9275_03911</name>
</gene>
<comment type="subcellular location">
    <subcellularLocation>
        <location evidence="1">Cell membrane</location>
        <topology evidence="1">Multi-pass membrane protein</topology>
    </subcellularLocation>
</comment>
<evidence type="ECO:0000256" key="4">
    <source>
        <dbReference type="ARBA" id="ARBA00022989"/>
    </source>
</evidence>
<feature type="transmembrane region" description="Helical" evidence="6">
    <location>
        <begin position="319"/>
        <end position="347"/>
    </location>
</feature>
<dbReference type="Pfam" id="PF02687">
    <property type="entry name" value="FtsX"/>
    <property type="match status" value="2"/>
</dbReference>
<comment type="caution">
    <text evidence="9">The sequence shown here is derived from an EMBL/GenBank/DDBJ whole genome shotgun (WGS) entry which is preliminary data.</text>
</comment>
<name>A0A916N5U0_9BACT</name>
<feature type="transmembrane region" description="Helical" evidence="6">
    <location>
        <begin position="411"/>
        <end position="435"/>
    </location>
</feature>
<proteinExistence type="predicted"/>
<dbReference type="AlphaFoldDB" id="A0A916N5U0"/>
<evidence type="ECO:0000313" key="9">
    <source>
        <dbReference type="EMBL" id="CAG5006859.1"/>
    </source>
</evidence>
<evidence type="ECO:0000256" key="5">
    <source>
        <dbReference type="ARBA" id="ARBA00023136"/>
    </source>
</evidence>
<dbReference type="Pfam" id="PF12704">
    <property type="entry name" value="MacB_PCD"/>
    <property type="match status" value="2"/>
</dbReference>
<organism evidence="9 10">
    <name type="scientific">Dyadobacter helix</name>
    <dbReference type="NCBI Taxonomy" id="2822344"/>
    <lineage>
        <taxon>Bacteria</taxon>
        <taxon>Pseudomonadati</taxon>
        <taxon>Bacteroidota</taxon>
        <taxon>Cytophagia</taxon>
        <taxon>Cytophagales</taxon>
        <taxon>Spirosomataceae</taxon>
        <taxon>Dyadobacter</taxon>
    </lineage>
</organism>
<feature type="transmembrane region" description="Helical" evidence="6">
    <location>
        <begin position="272"/>
        <end position="298"/>
    </location>
</feature>
<dbReference type="GO" id="GO:0022857">
    <property type="term" value="F:transmembrane transporter activity"/>
    <property type="evidence" value="ECO:0007669"/>
    <property type="project" value="TreeGrafter"/>
</dbReference>
<dbReference type="GO" id="GO:0005886">
    <property type="term" value="C:plasma membrane"/>
    <property type="evidence" value="ECO:0007669"/>
    <property type="project" value="UniProtKB-SubCell"/>
</dbReference>
<protein>
    <recommendedName>
        <fullName evidence="11">FtsX-like permease family protein</fullName>
    </recommendedName>
</protein>
<evidence type="ECO:0000256" key="1">
    <source>
        <dbReference type="ARBA" id="ARBA00004651"/>
    </source>
</evidence>
<feature type="domain" description="MacB-like periplasmic core" evidence="8">
    <location>
        <begin position="426"/>
        <end position="579"/>
    </location>
</feature>
<keyword evidence="2" id="KW-1003">Cell membrane</keyword>
<dbReference type="InterPro" id="IPR003838">
    <property type="entry name" value="ABC3_permease_C"/>
</dbReference>
<dbReference type="EMBL" id="CAJRAF010000002">
    <property type="protein sequence ID" value="CAG5006859.1"/>
    <property type="molecule type" value="Genomic_DNA"/>
</dbReference>
<keyword evidence="5 6" id="KW-0472">Membrane</keyword>
<feature type="transmembrane region" description="Helical" evidence="6">
    <location>
        <begin position="705"/>
        <end position="723"/>
    </location>
</feature>
<evidence type="ECO:0000256" key="2">
    <source>
        <dbReference type="ARBA" id="ARBA00022475"/>
    </source>
</evidence>
<evidence type="ECO:0000256" key="6">
    <source>
        <dbReference type="SAM" id="Phobius"/>
    </source>
</evidence>
<reference evidence="9" key="1">
    <citation type="submission" date="2021-04" db="EMBL/GenBank/DDBJ databases">
        <authorList>
            <person name="Rodrigo-Torres L."/>
            <person name="Arahal R. D."/>
            <person name="Lucena T."/>
        </authorList>
    </citation>
    <scope>NUCLEOTIDE SEQUENCE</scope>
    <source>
        <strain evidence="9">CECT 9275</strain>
    </source>
</reference>
<evidence type="ECO:0000259" key="7">
    <source>
        <dbReference type="Pfam" id="PF02687"/>
    </source>
</evidence>
<feature type="transmembrane region" description="Helical" evidence="6">
    <location>
        <begin position="367"/>
        <end position="390"/>
    </location>
</feature>
<dbReference type="PANTHER" id="PTHR30572">
    <property type="entry name" value="MEMBRANE COMPONENT OF TRANSPORTER-RELATED"/>
    <property type="match status" value="1"/>
</dbReference>
<evidence type="ECO:0000256" key="3">
    <source>
        <dbReference type="ARBA" id="ARBA00022692"/>
    </source>
</evidence>
<dbReference type="PANTHER" id="PTHR30572:SF18">
    <property type="entry name" value="ABC-TYPE MACROLIDE FAMILY EXPORT SYSTEM PERMEASE COMPONENT 2"/>
    <property type="match status" value="1"/>
</dbReference>
<feature type="domain" description="ABC3 transporter permease C-terminal" evidence="7">
    <location>
        <begin position="657"/>
        <end position="769"/>
    </location>
</feature>
<evidence type="ECO:0008006" key="11">
    <source>
        <dbReference type="Google" id="ProtNLM"/>
    </source>
</evidence>